<dbReference type="GeneID" id="92996176"/>
<reference evidence="2" key="1">
    <citation type="submission" date="2017-10" db="EMBL/GenBank/DDBJ databases">
        <title>Whole genome sequencing of various Bordetella species.</title>
        <authorList>
            <person name="Weigand M.R."/>
            <person name="Loparev V."/>
            <person name="Peng Y."/>
            <person name="Bowden K.E."/>
            <person name="Tondella M.L."/>
            <person name="Williams M.M."/>
        </authorList>
    </citation>
    <scope>NUCLEOTIDE SEQUENCE [LARGE SCALE GENOMIC DNA]</scope>
    <source>
        <strain evidence="2">H720</strain>
    </source>
</reference>
<dbReference type="AlphaFoldDB" id="A0AAN1RUY2"/>
<dbReference type="RefSeq" id="WP_048939712.1">
    <property type="nucleotide sequence ID" value="NZ_CP012077.1"/>
</dbReference>
<dbReference type="Proteomes" id="UP000282741">
    <property type="component" value="Chromosome"/>
</dbReference>
<proteinExistence type="predicted"/>
<dbReference type="SUPFAM" id="SSF53756">
    <property type="entry name" value="UDP-Glycosyltransferase/glycogen phosphorylase"/>
    <property type="match status" value="1"/>
</dbReference>
<evidence type="ECO:0000313" key="2">
    <source>
        <dbReference type="Proteomes" id="UP000282741"/>
    </source>
</evidence>
<accession>A0AAN1RUY2</accession>
<evidence type="ECO:0000313" key="1">
    <source>
        <dbReference type="EMBL" id="AZW16626.1"/>
    </source>
</evidence>
<sequence length="413" mass="46778">MKRTLIKLLRVTLDGLLLLPVAAALALAWVLRSRRGPQDRPRLLWQSTPIKSLTYMARAMREAGYESDTAVVDLYRINRREDFDHVLVPQAGGIIGAWQRRLMAYGFFFKALRNYDVFFCYFDGGVLRQTPLARWEFALLKAFGKKLVLLPYGSDAFVYDTLGVPVWRHGLMMSYPGLGNRAQEIQQRLRRSVVHADVVLGCLAHFANLPRWDMLPLTCYPVDTQAIQPAAWPTTQGPIRIAHAANHRGVKGTEFLLRAVRDLVAEGHPIELDLIEGVSNEEALARIARADLYVDQLVMGYALAAQEAMALGRVVLSPVDGTSETELFRTYSYLDECPIVSANQRNIKSVLLELIGRRADWARLGQASRRFVEKRHSYAASAAMYEAVLDRVWRGKDVDLINYFHPILESRHD</sequence>
<dbReference type="EMBL" id="CP024172">
    <property type="protein sequence ID" value="AZW16626.1"/>
    <property type="molecule type" value="Genomic_DNA"/>
</dbReference>
<organism evidence="1 2">
    <name type="scientific">Bordetella hinzii</name>
    <dbReference type="NCBI Taxonomy" id="103855"/>
    <lineage>
        <taxon>Bacteria</taxon>
        <taxon>Pseudomonadati</taxon>
        <taxon>Pseudomonadota</taxon>
        <taxon>Betaproteobacteria</taxon>
        <taxon>Burkholderiales</taxon>
        <taxon>Alcaligenaceae</taxon>
        <taxon>Bordetella</taxon>
    </lineage>
</organism>
<protein>
    <submittedName>
        <fullName evidence="1">Uncharacterized protein</fullName>
    </submittedName>
</protein>
<gene>
    <name evidence="1" type="ORF">CS347_07535</name>
</gene>
<name>A0AAN1RUY2_9BORD</name>